<dbReference type="AlphaFoldDB" id="A9NTU4"/>
<evidence type="ECO:0000256" key="8">
    <source>
        <dbReference type="PROSITE-ProRule" id="PRU00176"/>
    </source>
</evidence>
<dbReference type="SMART" id="SM00360">
    <property type="entry name" value="RRM"/>
    <property type="match status" value="2"/>
</dbReference>
<keyword evidence="5" id="KW-0677">Repeat</keyword>
<evidence type="ECO:0000256" key="6">
    <source>
        <dbReference type="ARBA" id="ARBA00022884"/>
    </source>
</evidence>
<dbReference type="Pfam" id="PF00076">
    <property type="entry name" value="RRM_1"/>
    <property type="match status" value="2"/>
</dbReference>
<feature type="domain" description="RRM" evidence="10">
    <location>
        <begin position="216"/>
        <end position="294"/>
    </location>
</feature>
<dbReference type="PANTHER" id="PTHR48025">
    <property type="entry name" value="OS02G0815200 PROTEIN"/>
    <property type="match status" value="1"/>
</dbReference>
<evidence type="ECO:0000256" key="9">
    <source>
        <dbReference type="SAM" id="MobiDB-lite"/>
    </source>
</evidence>
<dbReference type="InterPro" id="IPR050502">
    <property type="entry name" value="Euk_RNA-bind_prot"/>
</dbReference>
<dbReference type="InterPro" id="IPR035979">
    <property type="entry name" value="RBD_domain_sf"/>
</dbReference>
<protein>
    <recommendedName>
        <fullName evidence="10">RRM domain-containing protein</fullName>
    </recommendedName>
</protein>
<evidence type="ECO:0000256" key="7">
    <source>
        <dbReference type="ARBA" id="ARBA00023274"/>
    </source>
</evidence>
<dbReference type="Gene3D" id="3.30.70.330">
    <property type="match status" value="2"/>
</dbReference>
<comment type="subcellular location">
    <subcellularLocation>
        <location evidence="1">Plastid</location>
        <location evidence="1">Chloroplast</location>
    </subcellularLocation>
</comment>
<reference evidence="11" key="1">
    <citation type="journal article" date="2008" name="BMC Genomics">
        <title>A conifer genomics resource of 200,000 spruce (Picea spp.) ESTs and 6,464 high-quality, sequence-finished full-length cDNAs for Sitka spruce (Picea sitchensis).</title>
        <authorList>
            <person name="Ralph S.G."/>
            <person name="Chun H.J."/>
            <person name="Kolosova N."/>
            <person name="Cooper D."/>
            <person name="Oddy C."/>
            <person name="Ritland C.E."/>
            <person name="Kirkpatrick R."/>
            <person name="Moore R."/>
            <person name="Barber S."/>
            <person name="Holt R.A."/>
            <person name="Jones S.J."/>
            <person name="Marra M.A."/>
            <person name="Douglas C.J."/>
            <person name="Ritland K."/>
            <person name="Bohlmann J."/>
        </authorList>
    </citation>
    <scope>NUCLEOTIDE SEQUENCE</scope>
    <source>
        <tissue evidence="11">Green portion of the leader tissue</tissue>
    </source>
</reference>
<dbReference type="GO" id="GO:1990904">
    <property type="term" value="C:ribonucleoprotein complex"/>
    <property type="evidence" value="ECO:0007669"/>
    <property type="project" value="UniProtKB-KW"/>
</dbReference>
<dbReference type="SUPFAM" id="SSF54928">
    <property type="entry name" value="RNA-binding domain, RBD"/>
    <property type="match status" value="2"/>
</dbReference>
<dbReference type="GO" id="GO:0003729">
    <property type="term" value="F:mRNA binding"/>
    <property type="evidence" value="ECO:0007669"/>
    <property type="project" value="TreeGrafter"/>
</dbReference>
<name>A9NTU4_PICSI</name>
<organism evidence="11">
    <name type="scientific">Picea sitchensis</name>
    <name type="common">Sitka spruce</name>
    <name type="synonym">Pinus sitchensis</name>
    <dbReference type="NCBI Taxonomy" id="3332"/>
    <lineage>
        <taxon>Eukaryota</taxon>
        <taxon>Viridiplantae</taxon>
        <taxon>Streptophyta</taxon>
        <taxon>Embryophyta</taxon>
        <taxon>Tracheophyta</taxon>
        <taxon>Spermatophyta</taxon>
        <taxon>Pinopsida</taxon>
        <taxon>Pinidae</taxon>
        <taxon>Conifers I</taxon>
        <taxon>Pinales</taxon>
        <taxon>Pinaceae</taxon>
        <taxon>Picea</taxon>
    </lineage>
</organism>
<keyword evidence="6 8" id="KW-0694">RNA-binding</keyword>
<feature type="domain" description="RRM" evidence="10">
    <location>
        <begin position="113"/>
        <end position="191"/>
    </location>
</feature>
<dbReference type="CDD" id="cd21608">
    <property type="entry name" value="RRM2_NsCP33_like"/>
    <property type="match status" value="1"/>
</dbReference>
<keyword evidence="3" id="KW-0934">Plastid</keyword>
<sequence>MAMAAASSCVFSSSSIISNDRLSASLKRLDPATKRKAGAPVEIVSMISSPNCAGTRSFSLAAGFCGVPLFSSTHKKNNNSFLARSVTMAPRQASEWEEDEEEDIENSSPSANLKVFVGNLPWSVDSAELAELFKDSGDVTMVEVIYDRQTGRSRGFAFVTMATQADADEAVEKFNGYEYQGRTLRVNSGPPPPKDSFAPRGGFRNEKPSGNYNSANRVFVGNLPWGADDLSLEQLFSDHGKVMEAKVVYDRETGRSRGFGFVTLSSPQEIEEAISSLDGSDMDGRQIKVTLAETKPASF</sequence>
<dbReference type="GO" id="GO:1901259">
    <property type="term" value="P:chloroplast rRNA processing"/>
    <property type="evidence" value="ECO:0007669"/>
    <property type="project" value="TreeGrafter"/>
</dbReference>
<proteinExistence type="evidence at transcript level"/>
<evidence type="ECO:0000256" key="3">
    <source>
        <dbReference type="ARBA" id="ARBA00022640"/>
    </source>
</evidence>
<dbReference type="OMA" id="YGTADEM"/>
<accession>A9NTU4</accession>
<keyword evidence="2" id="KW-0150">Chloroplast</keyword>
<dbReference type="InterPro" id="IPR012677">
    <property type="entry name" value="Nucleotide-bd_a/b_plait_sf"/>
</dbReference>
<evidence type="ECO:0000256" key="5">
    <source>
        <dbReference type="ARBA" id="ARBA00022737"/>
    </source>
</evidence>
<feature type="region of interest" description="Disordered" evidence="9">
    <location>
        <begin position="183"/>
        <end position="209"/>
    </location>
</feature>
<keyword evidence="7" id="KW-0687">Ribonucleoprotein</keyword>
<evidence type="ECO:0000313" key="11">
    <source>
        <dbReference type="EMBL" id="ABK24055.1"/>
    </source>
</evidence>
<keyword evidence="4" id="KW-0507">mRNA processing</keyword>
<dbReference type="EMBL" id="EF084744">
    <property type="protein sequence ID" value="ABK24055.1"/>
    <property type="molecule type" value="mRNA"/>
</dbReference>
<evidence type="ECO:0000256" key="1">
    <source>
        <dbReference type="ARBA" id="ARBA00004229"/>
    </source>
</evidence>
<dbReference type="PANTHER" id="PTHR48025:SF1">
    <property type="entry name" value="RRM DOMAIN-CONTAINING PROTEIN"/>
    <property type="match status" value="1"/>
</dbReference>
<evidence type="ECO:0000259" key="10">
    <source>
        <dbReference type="PROSITE" id="PS50102"/>
    </source>
</evidence>
<dbReference type="GO" id="GO:0006397">
    <property type="term" value="P:mRNA processing"/>
    <property type="evidence" value="ECO:0007669"/>
    <property type="project" value="UniProtKB-KW"/>
</dbReference>
<evidence type="ECO:0000256" key="4">
    <source>
        <dbReference type="ARBA" id="ARBA00022664"/>
    </source>
</evidence>
<dbReference type="InterPro" id="IPR048289">
    <property type="entry name" value="RRM2_NsCP33-like"/>
</dbReference>
<dbReference type="InterPro" id="IPR000504">
    <property type="entry name" value="RRM_dom"/>
</dbReference>
<dbReference type="PROSITE" id="PS50102">
    <property type="entry name" value="RRM"/>
    <property type="match status" value="2"/>
</dbReference>
<dbReference type="GO" id="GO:0009535">
    <property type="term" value="C:chloroplast thylakoid membrane"/>
    <property type="evidence" value="ECO:0007669"/>
    <property type="project" value="TreeGrafter"/>
</dbReference>
<evidence type="ECO:0000256" key="2">
    <source>
        <dbReference type="ARBA" id="ARBA00022528"/>
    </source>
</evidence>